<organism evidence="1 2">
    <name type="scientific">Hymenobacter glacieicola</name>
    <dbReference type="NCBI Taxonomy" id="1562124"/>
    <lineage>
        <taxon>Bacteria</taxon>
        <taxon>Pseudomonadati</taxon>
        <taxon>Bacteroidota</taxon>
        <taxon>Cytophagia</taxon>
        <taxon>Cytophagales</taxon>
        <taxon>Hymenobacteraceae</taxon>
        <taxon>Hymenobacter</taxon>
    </lineage>
</organism>
<sequence length="74" mass="8803">MLRRKVNILVKQDDAYRHLFKDAGPALADIQDNDWQDTRPHWEYPLLREVSNVYSFGKDGKVYCSNPQPERLRK</sequence>
<dbReference type="Proteomes" id="UP000601361">
    <property type="component" value="Unassembled WGS sequence"/>
</dbReference>
<keyword evidence="2" id="KW-1185">Reference proteome</keyword>
<evidence type="ECO:0000313" key="2">
    <source>
        <dbReference type="Proteomes" id="UP000601361"/>
    </source>
</evidence>
<accession>A0ABQ1X5W9</accession>
<evidence type="ECO:0000313" key="1">
    <source>
        <dbReference type="EMBL" id="GGG61456.1"/>
    </source>
</evidence>
<reference evidence="2" key="1">
    <citation type="journal article" date="2019" name="Int. J. Syst. Evol. Microbiol.">
        <title>The Global Catalogue of Microorganisms (GCM) 10K type strain sequencing project: providing services to taxonomists for standard genome sequencing and annotation.</title>
        <authorList>
            <consortium name="The Broad Institute Genomics Platform"/>
            <consortium name="The Broad Institute Genome Sequencing Center for Infectious Disease"/>
            <person name="Wu L."/>
            <person name="Ma J."/>
        </authorList>
    </citation>
    <scope>NUCLEOTIDE SEQUENCE [LARGE SCALE GENOMIC DNA]</scope>
    <source>
        <strain evidence="2">CGMCC 1.12990</strain>
    </source>
</reference>
<protein>
    <submittedName>
        <fullName evidence="1">Uncharacterized protein</fullName>
    </submittedName>
</protein>
<comment type="caution">
    <text evidence="1">The sequence shown here is derived from an EMBL/GenBank/DDBJ whole genome shotgun (WGS) entry which is preliminary data.</text>
</comment>
<proteinExistence type="predicted"/>
<name>A0ABQ1X5W9_9BACT</name>
<gene>
    <name evidence="1" type="ORF">GCM10011378_41870</name>
</gene>
<dbReference type="EMBL" id="BMGS01000016">
    <property type="protein sequence ID" value="GGG61456.1"/>
    <property type="molecule type" value="Genomic_DNA"/>
</dbReference>